<keyword evidence="3" id="KW-1185">Reference proteome</keyword>
<feature type="region of interest" description="Disordered" evidence="1">
    <location>
        <begin position="69"/>
        <end position="105"/>
    </location>
</feature>
<protein>
    <submittedName>
        <fullName evidence="2">Uncharacterized protein</fullName>
    </submittedName>
</protein>
<organism evidence="2 3">
    <name type="scientific">Trema orientale</name>
    <name type="common">Charcoal tree</name>
    <name type="synonym">Celtis orientalis</name>
    <dbReference type="NCBI Taxonomy" id="63057"/>
    <lineage>
        <taxon>Eukaryota</taxon>
        <taxon>Viridiplantae</taxon>
        <taxon>Streptophyta</taxon>
        <taxon>Embryophyta</taxon>
        <taxon>Tracheophyta</taxon>
        <taxon>Spermatophyta</taxon>
        <taxon>Magnoliopsida</taxon>
        <taxon>eudicotyledons</taxon>
        <taxon>Gunneridae</taxon>
        <taxon>Pentapetalae</taxon>
        <taxon>rosids</taxon>
        <taxon>fabids</taxon>
        <taxon>Rosales</taxon>
        <taxon>Cannabaceae</taxon>
        <taxon>Trema</taxon>
    </lineage>
</organism>
<reference evidence="3" key="1">
    <citation type="submission" date="2016-06" db="EMBL/GenBank/DDBJ databases">
        <title>Parallel loss of symbiosis genes in relatives of nitrogen-fixing non-legume Parasponia.</title>
        <authorList>
            <person name="Van Velzen R."/>
            <person name="Holmer R."/>
            <person name="Bu F."/>
            <person name="Rutten L."/>
            <person name="Van Zeijl A."/>
            <person name="Liu W."/>
            <person name="Santuari L."/>
            <person name="Cao Q."/>
            <person name="Sharma T."/>
            <person name="Shen D."/>
            <person name="Roswanjaya Y."/>
            <person name="Wardhani T."/>
            <person name="Kalhor M.S."/>
            <person name="Jansen J."/>
            <person name="Van den Hoogen J."/>
            <person name="Gungor B."/>
            <person name="Hartog M."/>
            <person name="Hontelez J."/>
            <person name="Verver J."/>
            <person name="Yang W.-C."/>
            <person name="Schijlen E."/>
            <person name="Repin R."/>
            <person name="Schilthuizen M."/>
            <person name="Schranz E."/>
            <person name="Heidstra R."/>
            <person name="Miyata K."/>
            <person name="Fedorova E."/>
            <person name="Kohlen W."/>
            <person name="Bisseling T."/>
            <person name="Smit S."/>
            <person name="Geurts R."/>
        </authorList>
    </citation>
    <scope>NUCLEOTIDE SEQUENCE [LARGE SCALE GENOMIC DNA]</scope>
    <source>
        <strain evidence="3">cv. RG33-2</strain>
    </source>
</reference>
<gene>
    <name evidence="2" type="ORF">TorRG33x02_209950</name>
</gene>
<evidence type="ECO:0000313" key="3">
    <source>
        <dbReference type="Proteomes" id="UP000237000"/>
    </source>
</evidence>
<proteinExistence type="predicted"/>
<accession>A0A2P5EC90</accession>
<sequence>MIEPEDPTRPKHSIDIKQQEMQQSCRNPVAEHVHGVDDIQRVIEERKPLRNAYVQRNNPSRSYETIERSVQVHRRRHNRHVPFHHSHRKRRCPTADIKPDANRAGLPCPQNLIDTEIEPAVLAILTSTPASFLPSL</sequence>
<evidence type="ECO:0000256" key="1">
    <source>
        <dbReference type="SAM" id="MobiDB-lite"/>
    </source>
</evidence>
<dbReference type="OrthoDB" id="1891005at2759"/>
<dbReference type="Proteomes" id="UP000237000">
    <property type="component" value="Unassembled WGS sequence"/>
</dbReference>
<name>A0A2P5EC90_TREOI</name>
<feature type="compositionally biased region" description="Basic residues" evidence="1">
    <location>
        <begin position="71"/>
        <end position="92"/>
    </location>
</feature>
<dbReference type="InParanoid" id="A0A2P5EC90"/>
<dbReference type="EMBL" id="JXTC01000182">
    <property type="protein sequence ID" value="PON83161.1"/>
    <property type="molecule type" value="Genomic_DNA"/>
</dbReference>
<comment type="caution">
    <text evidence="2">The sequence shown here is derived from an EMBL/GenBank/DDBJ whole genome shotgun (WGS) entry which is preliminary data.</text>
</comment>
<evidence type="ECO:0000313" key="2">
    <source>
        <dbReference type="EMBL" id="PON83161.1"/>
    </source>
</evidence>
<dbReference type="AlphaFoldDB" id="A0A2P5EC90"/>